<dbReference type="Pfam" id="PF00353">
    <property type="entry name" value="HemolysinCabind"/>
    <property type="match status" value="4"/>
</dbReference>
<evidence type="ECO:0000313" key="7">
    <source>
        <dbReference type="Proteomes" id="UP000531216"/>
    </source>
</evidence>
<dbReference type="Gene3D" id="2.60.40.1220">
    <property type="match status" value="1"/>
</dbReference>
<dbReference type="GO" id="GO:0005576">
    <property type="term" value="C:extracellular region"/>
    <property type="evidence" value="ECO:0007669"/>
    <property type="project" value="UniProtKB-SubCell"/>
</dbReference>
<dbReference type="PROSITE" id="PS50268">
    <property type="entry name" value="CADHERIN_2"/>
    <property type="match status" value="2"/>
</dbReference>
<dbReference type="InterPro" id="IPR001343">
    <property type="entry name" value="Hemolysn_Ca-bd"/>
</dbReference>
<reference evidence="6 7" key="1">
    <citation type="submission" date="2020-08" db="EMBL/GenBank/DDBJ databases">
        <title>Genomic Encyclopedia of Type Strains, Phase IV (KMG-IV): sequencing the most valuable type-strain genomes for metagenomic binning, comparative biology and taxonomic classification.</title>
        <authorList>
            <person name="Goeker M."/>
        </authorList>
    </citation>
    <scope>NUCLEOTIDE SEQUENCE [LARGE SCALE GENOMIC DNA]</scope>
    <source>
        <strain evidence="6 7">DSM 25024</strain>
    </source>
</reference>
<dbReference type="GO" id="GO:0005509">
    <property type="term" value="F:calcium ion binding"/>
    <property type="evidence" value="ECO:0007669"/>
    <property type="project" value="InterPro"/>
</dbReference>
<dbReference type="SUPFAM" id="SSF49313">
    <property type="entry name" value="Cadherin-like"/>
    <property type="match status" value="1"/>
</dbReference>
<dbReference type="SMART" id="SM00112">
    <property type="entry name" value="CA"/>
    <property type="match status" value="2"/>
</dbReference>
<dbReference type="NCBIfam" id="TIGR02059">
    <property type="entry name" value="swm_rep_I"/>
    <property type="match status" value="1"/>
</dbReference>
<dbReference type="InterPro" id="IPR011049">
    <property type="entry name" value="Serralysin-like_metalloprot_C"/>
</dbReference>
<dbReference type="PROSITE" id="PS00330">
    <property type="entry name" value="HEMOLYSIN_CALCIUM"/>
    <property type="match status" value="1"/>
</dbReference>
<dbReference type="InterPro" id="IPR050557">
    <property type="entry name" value="RTX_toxin/Mannuronan_C5-epim"/>
</dbReference>
<feature type="compositionally biased region" description="Basic and acidic residues" evidence="4">
    <location>
        <begin position="827"/>
        <end position="836"/>
    </location>
</feature>
<feature type="region of interest" description="Disordered" evidence="4">
    <location>
        <begin position="811"/>
        <end position="857"/>
    </location>
</feature>
<dbReference type="Gene3D" id="2.150.10.10">
    <property type="entry name" value="Serralysin-like metalloprotease, C-terminal"/>
    <property type="match status" value="2"/>
</dbReference>
<dbReference type="PANTHER" id="PTHR38340">
    <property type="entry name" value="S-LAYER PROTEIN"/>
    <property type="match status" value="1"/>
</dbReference>
<dbReference type="InterPro" id="IPR018511">
    <property type="entry name" value="Hemolysin-typ_Ca-bd_CS"/>
</dbReference>
<keyword evidence="7" id="KW-1185">Reference proteome</keyword>
<dbReference type="PRINTS" id="PR00205">
    <property type="entry name" value="CADHERIN"/>
</dbReference>
<dbReference type="Gene3D" id="2.60.40.60">
    <property type="entry name" value="Cadherins"/>
    <property type="match status" value="1"/>
</dbReference>
<dbReference type="InterPro" id="IPR015919">
    <property type="entry name" value="Cadherin-like_sf"/>
</dbReference>
<keyword evidence="2" id="KW-0964">Secreted</keyword>
<evidence type="ECO:0000256" key="4">
    <source>
        <dbReference type="SAM" id="MobiDB-lite"/>
    </source>
</evidence>
<dbReference type="EMBL" id="JACIDO010000033">
    <property type="protein sequence ID" value="MBB3938344.1"/>
    <property type="molecule type" value="Genomic_DNA"/>
</dbReference>
<evidence type="ECO:0000256" key="2">
    <source>
        <dbReference type="ARBA" id="ARBA00022525"/>
    </source>
</evidence>
<dbReference type="Gene3D" id="2.60.40.10">
    <property type="entry name" value="Immunoglobulins"/>
    <property type="match status" value="1"/>
</dbReference>
<name>A0A7W6BUP4_9HYPH</name>
<dbReference type="Pfam" id="PF17963">
    <property type="entry name" value="Big_9"/>
    <property type="match status" value="1"/>
</dbReference>
<feature type="region of interest" description="Disordered" evidence="4">
    <location>
        <begin position="679"/>
        <end position="702"/>
    </location>
</feature>
<gene>
    <name evidence="6" type="ORF">GGR05_004521</name>
</gene>
<evidence type="ECO:0000259" key="5">
    <source>
        <dbReference type="PROSITE" id="PS50268"/>
    </source>
</evidence>
<keyword evidence="3" id="KW-0732">Signal</keyword>
<protein>
    <submittedName>
        <fullName evidence="6">Putative repeat protein (TIGR02059 family)</fullName>
    </submittedName>
</protein>
<evidence type="ECO:0000313" key="6">
    <source>
        <dbReference type="EMBL" id="MBB3938344.1"/>
    </source>
</evidence>
<dbReference type="InterPro" id="IPR002126">
    <property type="entry name" value="Cadherin-like_dom"/>
</dbReference>
<comment type="subcellular location">
    <subcellularLocation>
        <location evidence="1">Secreted</location>
    </subcellularLocation>
</comment>
<dbReference type="CDD" id="cd11304">
    <property type="entry name" value="Cadherin_repeat"/>
    <property type="match status" value="1"/>
</dbReference>
<proteinExistence type="predicted"/>
<dbReference type="RefSeq" id="WP_175526981.1">
    <property type="nucleotide sequence ID" value="NZ_FOOA01000049.1"/>
</dbReference>
<dbReference type="InterPro" id="IPR014755">
    <property type="entry name" value="Cu-Rt/internalin_Ig-like"/>
</dbReference>
<sequence>MAGSLEGISVNVTFEIQGFFESTVPIAYNSVVVGPGNELSVPISYRILSDTDGDGDLEPVQGDNGLLQGTVTVDISGNQIFAQFEGTAQPAGFKIKIAGLSPEGVAPGTIVENGEMSGVNTINNPVYNATTKELTLDWFFNGFQPGTIVTQTVFYDNQLDDAPQAVDDAYAVTAGGAWTSKNVLANDIDLDNGGPLGVVDANTVTAINGSSSSIGNWVDLAGGGQAQLGANGTLQFRDDGDFKDLNAGQTRTTSFEYTVTDSTSLSDTGTVTITVTGVNDAPTAINVTNQVTLAENTVARTKVADLTVVDPDTSGNNNVLSVNDSRFEIDGGSLYLKAGQTIDFEAEPSIGLTVTATDGSLSTSQAVSVSVTDVNEAPTAVLLTASSGGTIAENIPVGGGQKVADIDVTDDQLGTNTLALTGSDAASFEIRGTELFFVGASPDFETKSTYSVSVTVDDPTIGSAVELTSSPFVLTVLDADEIPPPPAAFALASDTGASASDGITQNGTINVSQIEPGATWSYSTDSGLTYTAGTGTSFTLASGTYIAGSVVVRQQDAAGNTSTSSSSGAITVDATKPIFASAAVSGATLVLTYGETLDATNVPTPSAFAVDVAGGAVSVSSVVVDAMAKTVSLTLGSAVANGQAVTVAYTDPTNGDDTSAIQDIAGNDALPFAALSVANNTPVPPSPPVDNPVTSTPNPDGSTNISLTQPQTPEQLAQFATPGVDNVSSPFSVTLPDGIENVTLTGNSNINATGNNGANAITGNAGSNILAGDAPPPSSAGMSAAPGVASSRAVAAGGSDTIAGGEGVDSINGNQGADDLNGNQGDDLVRGGRGDDVVQGGRDNDQVFGDNGWDWVNGNKGADTVNGGKGDDTVHGGQDDDEVRGGQGDDFVFGDLGNDQIWGDLGNDTLSGGGGADTFRFAANSGNDIIVDFEQAEGDRLDFQSQTFTVSEVNGSTVFDLSGGGTIVLQGVSPASLGDFLIA</sequence>
<dbReference type="GO" id="GO:0007156">
    <property type="term" value="P:homophilic cell adhesion via plasma membrane adhesion molecules"/>
    <property type="evidence" value="ECO:0007669"/>
    <property type="project" value="InterPro"/>
</dbReference>
<dbReference type="Proteomes" id="UP000531216">
    <property type="component" value="Unassembled WGS sequence"/>
</dbReference>
<evidence type="ECO:0000256" key="1">
    <source>
        <dbReference type="ARBA" id="ARBA00004613"/>
    </source>
</evidence>
<dbReference type="PANTHER" id="PTHR38340:SF1">
    <property type="entry name" value="S-LAYER PROTEIN"/>
    <property type="match status" value="1"/>
</dbReference>
<organism evidence="6 7">
    <name type="scientific">Aureimonas phyllosphaerae</name>
    <dbReference type="NCBI Taxonomy" id="1166078"/>
    <lineage>
        <taxon>Bacteria</taxon>
        <taxon>Pseudomonadati</taxon>
        <taxon>Pseudomonadota</taxon>
        <taxon>Alphaproteobacteria</taxon>
        <taxon>Hyphomicrobiales</taxon>
        <taxon>Aurantimonadaceae</taxon>
        <taxon>Aureimonas</taxon>
    </lineage>
</organism>
<dbReference type="AlphaFoldDB" id="A0A7W6BUP4"/>
<dbReference type="InterPro" id="IPR028059">
    <property type="entry name" value="SWM_rpt"/>
</dbReference>
<dbReference type="Pfam" id="PF13753">
    <property type="entry name" value="SWM_repeat"/>
    <property type="match status" value="1"/>
</dbReference>
<dbReference type="InterPro" id="IPR011801">
    <property type="entry name" value="Swm_rep_I_cyn"/>
</dbReference>
<dbReference type="GO" id="GO:0016020">
    <property type="term" value="C:membrane"/>
    <property type="evidence" value="ECO:0007669"/>
    <property type="project" value="InterPro"/>
</dbReference>
<feature type="domain" description="Cadherin" evidence="5">
    <location>
        <begin position="390"/>
        <end position="488"/>
    </location>
</feature>
<dbReference type="InterPro" id="IPR013783">
    <property type="entry name" value="Ig-like_fold"/>
</dbReference>
<dbReference type="PRINTS" id="PR00313">
    <property type="entry name" value="CABNDNGRPT"/>
</dbReference>
<accession>A0A7W6BUP4</accession>
<feature type="domain" description="Cadherin" evidence="5">
    <location>
        <begin position="285"/>
        <end position="380"/>
    </location>
</feature>
<dbReference type="SUPFAM" id="SSF51120">
    <property type="entry name" value="beta-Roll"/>
    <property type="match status" value="2"/>
</dbReference>
<evidence type="ECO:0000256" key="3">
    <source>
        <dbReference type="ARBA" id="ARBA00022729"/>
    </source>
</evidence>
<comment type="caution">
    <text evidence="6">The sequence shown here is derived from an EMBL/GenBank/DDBJ whole genome shotgun (WGS) entry which is preliminary data.</text>
</comment>